<keyword evidence="5 8" id="KW-0103">Bromodomain</keyword>
<evidence type="ECO:0000256" key="9">
    <source>
        <dbReference type="SAM" id="MobiDB-lite"/>
    </source>
</evidence>
<evidence type="ECO:0000256" key="2">
    <source>
        <dbReference type="ARBA" id="ARBA00022737"/>
    </source>
</evidence>
<feature type="compositionally biased region" description="Polar residues" evidence="9">
    <location>
        <begin position="237"/>
        <end position="253"/>
    </location>
</feature>
<dbReference type="Pfam" id="PF00439">
    <property type="entry name" value="Bromodomain"/>
    <property type="match status" value="2"/>
</dbReference>
<dbReference type="InterPro" id="IPR037382">
    <property type="entry name" value="Rsc/polybromo"/>
</dbReference>
<feature type="compositionally biased region" description="Acidic residues" evidence="9">
    <location>
        <begin position="208"/>
        <end position="220"/>
    </location>
</feature>
<gene>
    <name evidence="11" type="ORF">B0T11DRAFT_64592</name>
</gene>
<organism evidence="11 12">
    <name type="scientific">Plectosphaerella cucumerina</name>
    <dbReference type="NCBI Taxonomy" id="40658"/>
    <lineage>
        <taxon>Eukaryota</taxon>
        <taxon>Fungi</taxon>
        <taxon>Dikarya</taxon>
        <taxon>Ascomycota</taxon>
        <taxon>Pezizomycotina</taxon>
        <taxon>Sordariomycetes</taxon>
        <taxon>Hypocreomycetidae</taxon>
        <taxon>Glomerellales</taxon>
        <taxon>Plectosphaerellaceae</taxon>
        <taxon>Plectosphaerella</taxon>
    </lineage>
</organism>
<dbReference type="SUPFAM" id="SSF47370">
    <property type="entry name" value="Bromodomain"/>
    <property type="match status" value="2"/>
</dbReference>
<dbReference type="GO" id="GO:0003682">
    <property type="term" value="F:chromatin binding"/>
    <property type="evidence" value="ECO:0007669"/>
    <property type="project" value="TreeGrafter"/>
</dbReference>
<dbReference type="InterPro" id="IPR036427">
    <property type="entry name" value="Bromodomain-like_sf"/>
</dbReference>
<dbReference type="EMBL" id="JAGPXD010000002">
    <property type="protein sequence ID" value="KAH7368491.1"/>
    <property type="molecule type" value="Genomic_DNA"/>
</dbReference>
<name>A0A8K0X806_9PEZI</name>
<dbReference type="InterPro" id="IPR054551">
    <property type="entry name" value="RSC4_Ig-like"/>
</dbReference>
<feature type="domain" description="Bromo" evidence="10">
    <location>
        <begin position="60"/>
        <end position="130"/>
    </location>
</feature>
<evidence type="ECO:0000256" key="4">
    <source>
        <dbReference type="ARBA" id="ARBA00023015"/>
    </source>
</evidence>
<feature type="region of interest" description="Disordered" evidence="9">
    <location>
        <begin position="1"/>
        <end position="25"/>
    </location>
</feature>
<proteinExistence type="predicted"/>
<dbReference type="AlphaFoldDB" id="A0A8K0X806"/>
<dbReference type="PRINTS" id="PR00503">
    <property type="entry name" value="BROMODOMAIN"/>
</dbReference>
<dbReference type="Gene3D" id="1.20.920.10">
    <property type="entry name" value="Bromodomain-like"/>
    <property type="match status" value="2"/>
</dbReference>
<dbReference type="PROSITE" id="PS50014">
    <property type="entry name" value="BROMODOMAIN_2"/>
    <property type="match status" value="2"/>
</dbReference>
<feature type="compositionally biased region" description="Polar residues" evidence="9">
    <location>
        <begin position="466"/>
        <end position="480"/>
    </location>
</feature>
<dbReference type="CDD" id="cd04369">
    <property type="entry name" value="Bromodomain"/>
    <property type="match status" value="2"/>
</dbReference>
<dbReference type="GO" id="GO:0016586">
    <property type="term" value="C:RSC-type complex"/>
    <property type="evidence" value="ECO:0007669"/>
    <property type="project" value="InterPro"/>
</dbReference>
<dbReference type="InterPro" id="IPR001487">
    <property type="entry name" value="Bromodomain"/>
</dbReference>
<dbReference type="GO" id="GO:0006368">
    <property type="term" value="P:transcription elongation by RNA polymerase II"/>
    <property type="evidence" value="ECO:0007669"/>
    <property type="project" value="TreeGrafter"/>
</dbReference>
<sequence length="701" mass="76492">MDSKRKASVGNGSATQEVDERNAKRMRLGEQIAKNGETVESTTELGMVFLEQIRRTADKSGRKVAGYFESLPPRETNAEYYQKTKMPISLSMIEQKLNDHEFSNLSELESYFKRMVSNAKEFYPRNSANFEDAERVRKALSNFMTKTNPAYHNGSGYSAVATPIPADEPSSRPAAATPTPAAHGSTRLRLSSSRSKLLKEEKPANKEDEADADDASEEKEEPASRRTSIILRRGTARQPSSRTSETPAISTPISRGAAKPKATDVYEKLPYKGLSFQEAQEKITEELLRNRDEFEDFVQLPPRSLKDYYQHIKQPMSITSIRKQTRGEHGRKDPSFVSDFKSWASFEEAISLLWENAYFYNDDDSEIFQAAKQLEAFTKAEIKKAKAVVTEPVQTKIKLKVSSDQPPPSGKKITIHVAGRGGSTDSPAPATGQSNISKESEQPTPSGTPRPAAVTAIAPVMDRVRSTTGSAVSPAPSSLNGIKGEDTVRNSPVPAPASQVNGSAPAAPAQPAAAAPAAAAAAPAATNANNARFEPTFQQASPPQPPKPTYEARYRAAGKNAADALIKIVKIQTYPHGSTDKGFTYNMLPFDRETNPSVTIQVPANHLRVQITPTVASILTEQQRQYRLFVIINRHVLSAQEPSQGQLLPPNTSVFDAQLQSGIVNVIEVHVAAALPKGEQTATGDNYELEVFTVLANVVRN</sequence>
<keyword evidence="7" id="KW-0539">Nucleus</keyword>
<feature type="region of interest" description="Disordered" evidence="9">
    <location>
        <begin position="161"/>
        <end position="256"/>
    </location>
</feature>
<feature type="region of interest" description="Disordered" evidence="9">
    <location>
        <begin position="465"/>
        <end position="509"/>
    </location>
</feature>
<dbReference type="SMART" id="SM00297">
    <property type="entry name" value="BROMO"/>
    <property type="match status" value="2"/>
</dbReference>
<keyword evidence="2" id="KW-0677">Repeat</keyword>
<dbReference type="PANTHER" id="PTHR16062">
    <property type="entry name" value="SWI/SNF-RELATED"/>
    <property type="match status" value="1"/>
</dbReference>
<dbReference type="FunFam" id="1.20.920.10:FF:000083">
    <property type="entry name" value="WGS project CABT00000000 data, contig 2.8"/>
    <property type="match status" value="1"/>
</dbReference>
<evidence type="ECO:0000313" key="11">
    <source>
        <dbReference type="EMBL" id="KAH7368491.1"/>
    </source>
</evidence>
<evidence type="ECO:0000256" key="8">
    <source>
        <dbReference type="PROSITE-ProRule" id="PRU00035"/>
    </source>
</evidence>
<evidence type="ECO:0000259" key="10">
    <source>
        <dbReference type="PROSITE" id="PS50014"/>
    </source>
</evidence>
<evidence type="ECO:0000256" key="7">
    <source>
        <dbReference type="ARBA" id="ARBA00023242"/>
    </source>
</evidence>
<evidence type="ECO:0000256" key="3">
    <source>
        <dbReference type="ARBA" id="ARBA00022853"/>
    </source>
</evidence>
<dbReference type="GO" id="GO:0006338">
    <property type="term" value="P:chromatin remodeling"/>
    <property type="evidence" value="ECO:0007669"/>
    <property type="project" value="InterPro"/>
</dbReference>
<comment type="subcellular location">
    <subcellularLocation>
        <location evidence="1">Nucleus</location>
    </subcellularLocation>
</comment>
<feature type="compositionally biased region" description="Low complexity" evidence="9">
    <location>
        <begin position="173"/>
        <end position="195"/>
    </location>
</feature>
<accession>A0A8K0X806</accession>
<keyword evidence="4" id="KW-0805">Transcription regulation</keyword>
<feature type="compositionally biased region" description="Polar residues" evidence="9">
    <location>
        <begin position="423"/>
        <end position="447"/>
    </location>
</feature>
<protein>
    <recommendedName>
        <fullName evidence="10">Bromo domain-containing protein</fullName>
    </recommendedName>
</protein>
<keyword evidence="12" id="KW-1185">Reference proteome</keyword>
<dbReference type="Proteomes" id="UP000813385">
    <property type="component" value="Unassembled WGS sequence"/>
</dbReference>
<feature type="compositionally biased region" description="Basic and acidic residues" evidence="9">
    <location>
        <begin position="197"/>
        <end position="207"/>
    </location>
</feature>
<evidence type="ECO:0000256" key="5">
    <source>
        <dbReference type="ARBA" id="ARBA00023117"/>
    </source>
</evidence>
<keyword evidence="3" id="KW-0156">Chromatin regulator</keyword>
<evidence type="ECO:0000256" key="1">
    <source>
        <dbReference type="ARBA" id="ARBA00004123"/>
    </source>
</evidence>
<feature type="domain" description="Bromo" evidence="10">
    <location>
        <begin position="286"/>
        <end position="368"/>
    </location>
</feature>
<evidence type="ECO:0000256" key="6">
    <source>
        <dbReference type="ARBA" id="ARBA00023163"/>
    </source>
</evidence>
<comment type="caution">
    <text evidence="11">The sequence shown here is derived from an EMBL/GenBank/DDBJ whole genome shotgun (WGS) entry which is preliminary data.</text>
</comment>
<feature type="region of interest" description="Disordered" evidence="9">
    <location>
        <begin position="400"/>
        <end position="452"/>
    </location>
</feature>
<keyword evidence="6" id="KW-0804">Transcription</keyword>
<reference evidence="11" key="1">
    <citation type="journal article" date="2021" name="Nat. Commun.">
        <title>Genetic determinants of endophytism in the Arabidopsis root mycobiome.</title>
        <authorList>
            <person name="Mesny F."/>
            <person name="Miyauchi S."/>
            <person name="Thiergart T."/>
            <person name="Pickel B."/>
            <person name="Atanasova L."/>
            <person name="Karlsson M."/>
            <person name="Huettel B."/>
            <person name="Barry K.W."/>
            <person name="Haridas S."/>
            <person name="Chen C."/>
            <person name="Bauer D."/>
            <person name="Andreopoulos W."/>
            <person name="Pangilinan J."/>
            <person name="LaButti K."/>
            <person name="Riley R."/>
            <person name="Lipzen A."/>
            <person name="Clum A."/>
            <person name="Drula E."/>
            <person name="Henrissat B."/>
            <person name="Kohler A."/>
            <person name="Grigoriev I.V."/>
            <person name="Martin F.M."/>
            <person name="Hacquard S."/>
        </authorList>
    </citation>
    <scope>NUCLEOTIDE SEQUENCE</scope>
    <source>
        <strain evidence="11">MPI-CAGE-AT-0016</strain>
    </source>
</reference>
<dbReference type="Pfam" id="PF22994">
    <property type="entry name" value="RSC4_Ig_like"/>
    <property type="match status" value="1"/>
</dbReference>
<evidence type="ECO:0000313" key="12">
    <source>
        <dbReference type="Proteomes" id="UP000813385"/>
    </source>
</evidence>
<dbReference type="OrthoDB" id="6017at2759"/>
<dbReference type="PANTHER" id="PTHR16062:SF19">
    <property type="entry name" value="PROTEIN POLYBROMO-1"/>
    <property type="match status" value="1"/>
</dbReference>